<dbReference type="InterPro" id="IPR046901">
    <property type="entry name" value="ABC-3C_MC5"/>
</dbReference>
<accession>A0A2G8RE33</accession>
<keyword evidence="2" id="KW-1185">Reference proteome</keyword>
<proteinExistence type="predicted"/>
<sequence length="168" mass="18972">MKSRLWYPQLDVASAARRFLRILDGWQGDALSIERLFVLDYFVATPALIGDIKMTNTYRNRYGELGLPKKKDEFVVFPPATLLFHSMTPIQKRALVSLVAKEILSKESYDVGAVALTNIGRRTASDLSNVHQGETETIALDFMVSLMATDEFASNSDLRSRTGLRYYD</sequence>
<dbReference type="Pfam" id="PF20291">
    <property type="entry name" value="MC5"/>
    <property type="match status" value="1"/>
</dbReference>
<name>A0A2G8RE33_9RHOB</name>
<evidence type="ECO:0000313" key="1">
    <source>
        <dbReference type="EMBL" id="PIL19817.1"/>
    </source>
</evidence>
<reference evidence="1 2" key="1">
    <citation type="submission" date="2013-09" db="EMBL/GenBank/DDBJ databases">
        <title>Genome sequencing of Phaeobacter antarcticus sp. nov. SM1211.</title>
        <authorList>
            <person name="Zhang X.-Y."/>
            <person name="Liu C."/>
            <person name="Chen X.-L."/>
            <person name="Xie B.-B."/>
            <person name="Qin Q.-L."/>
            <person name="Rong J.-C."/>
            <person name="Zhang Y.-Z."/>
        </authorList>
    </citation>
    <scope>NUCLEOTIDE SEQUENCE [LARGE SCALE GENOMIC DNA]</scope>
    <source>
        <strain evidence="1 2">SM1211</strain>
    </source>
</reference>
<dbReference type="AlphaFoldDB" id="A0A2G8RE33"/>
<comment type="caution">
    <text evidence="1">The sequence shown here is derived from an EMBL/GenBank/DDBJ whole genome shotgun (WGS) entry which is preliminary data.</text>
</comment>
<dbReference type="Proteomes" id="UP000231259">
    <property type="component" value="Unassembled WGS sequence"/>
</dbReference>
<organism evidence="1 2">
    <name type="scientific">Puniceibacterium antarcticum</name>
    <dbReference type="NCBI Taxonomy" id="1206336"/>
    <lineage>
        <taxon>Bacteria</taxon>
        <taxon>Pseudomonadati</taxon>
        <taxon>Pseudomonadota</taxon>
        <taxon>Alphaproteobacteria</taxon>
        <taxon>Rhodobacterales</taxon>
        <taxon>Paracoccaceae</taxon>
        <taxon>Puniceibacterium</taxon>
    </lineage>
</organism>
<dbReference type="RefSeq" id="WP_099911246.1">
    <property type="nucleotide sequence ID" value="NZ_AWWI01000084.1"/>
</dbReference>
<dbReference type="OrthoDB" id="7058884at2"/>
<protein>
    <submittedName>
        <fullName evidence="1">Uncharacterized protein</fullName>
    </submittedName>
</protein>
<evidence type="ECO:0000313" key="2">
    <source>
        <dbReference type="Proteomes" id="UP000231259"/>
    </source>
</evidence>
<gene>
    <name evidence="1" type="ORF">P775_12720</name>
</gene>
<dbReference type="EMBL" id="AWWI01000084">
    <property type="protein sequence ID" value="PIL19817.1"/>
    <property type="molecule type" value="Genomic_DNA"/>
</dbReference>